<proteinExistence type="predicted"/>
<dbReference type="HOGENOM" id="CLU_1636608_0_0_1"/>
<evidence type="ECO:0000313" key="1">
    <source>
        <dbReference type="EMBL" id="CEJ93296.1"/>
    </source>
</evidence>
<reference evidence="1 2" key="1">
    <citation type="journal article" date="2015" name="Genome Announc.">
        <title>Draft Genome Sequence and Gene Annotation of the Entomopathogenic Fungus Verticillium hemipterigenum.</title>
        <authorList>
            <person name="Horn F."/>
            <person name="Habel A."/>
            <person name="Scharf D.H."/>
            <person name="Dworschak J."/>
            <person name="Brakhage A.A."/>
            <person name="Guthke R."/>
            <person name="Hertweck C."/>
            <person name="Linde J."/>
        </authorList>
    </citation>
    <scope>NUCLEOTIDE SEQUENCE [LARGE SCALE GENOMIC DNA]</scope>
</reference>
<gene>
    <name evidence="1" type="ORF">VHEMI08895</name>
</gene>
<accession>A0A0A1T876</accession>
<evidence type="ECO:0000313" key="2">
    <source>
        <dbReference type="Proteomes" id="UP000039046"/>
    </source>
</evidence>
<name>A0A0A1T876_9HYPO</name>
<protein>
    <submittedName>
        <fullName evidence="1">Uncharacterized protein</fullName>
    </submittedName>
</protein>
<dbReference type="AlphaFoldDB" id="A0A0A1T876"/>
<keyword evidence="2" id="KW-1185">Reference proteome</keyword>
<organism evidence="1 2">
    <name type="scientific">[Torrubiella] hemipterigena</name>
    <dbReference type="NCBI Taxonomy" id="1531966"/>
    <lineage>
        <taxon>Eukaryota</taxon>
        <taxon>Fungi</taxon>
        <taxon>Dikarya</taxon>
        <taxon>Ascomycota</taxon>
        <taxon>Pezizomycotina</taxon>
        <taxon>Sordariomycetes</taxon>
        <taxon>Hypocreomycetidae</taxon>
        <taxon>Hypocreales</taxon>
        <taxon>Clavicipitaceae</taxon>
        <taxon>Clavicipitaceae incertae sedis</taxon>
        <taxon>'Torrubiella' clade</taxon>
    </lineage>
</organism>
<dbReference type="PROSITE" id="PS51257">
    <property type="entry name" value="PROKAR_LIPOPROTEIN"/>
    <property type="match status" value="1"/>
</dbReference>
<dbReference type="Proteomes" id="UP000039046">
    <property type="component" value="Unassembled WGS sequence"/>
</dbReference>
<dbReference type="EMBL" id="CDHN01000005">
    <property type="protein sequence ID" value="CEJ93296.1"/>
    <property type="molecule type" value="Genomic_DNA"/>
</dbReference>
<sequence>MRWCVCSLQNRNAHDSDSLAAIMTVSLACPSPPEVTCCRNLVRTLSDELGFCEKPGETVTAASIHRSPAVGLAKVIAIPGLADRPPKRTLRNAQQLKKPRDSRCTADVRNFLRLGVTAHARRVIRNNTAGTRTTSVDSRPMQQAAAASFNAQLLYTQCNPIW</sequence>